<keyword evidence="7" id="KW-1185">Reference proteome</keyword>
<evidence type="ECO:0000256" key="1">
    <source>
        <dbReference type="ARBA" id="ARBA00005417"/>
    </source>
</evidence>
<dbReference type="GO" id="GO:0005524">
    <property type="term" value="F:ATP binding"/>
    <property type="evidence" value="ECO:0007669"/>
    <property type="project" value="UniProtKB-KW"/>
</dbReference>
<evidence type="ECO:0000259" key="5">
    <source>
        <dbReference type="PROSITE" id="PS50893"/>
    </source>
</evidence>
<sequence>MTAIDIHGLRRTYGTHTALRGIDLTVPAGSLTALVGPNGSGKTTTMRLLLGLDRPDAGSGTVLGEPLERPARYLPRVGALIEQPALYRRLTGRANLRVLAELGATDRRRVDEVLELTGMSPYADRPVAGYSLGMRQRIGVAGALLTEPRLLILDEPTNGLDPVGTAQLRTLLTTLAADGVTVLISSHQLNELDTLCDHFVFLDRGRVLFAGDRAGLTAAQGPLIEAVPERSGDLPALLRAVEATGRTAHEADGLLLTAAPADWAPALNRIAAEHGITLAHLAVRRPSLEEAFFTLAERHNPRTAKAA</sequence>
<dbReference type="PANTHER" id="PTHR43335:SF4">
    <property type="entry name" value="ABC TRANSPORTER, ATP-BINDING PROTEIN"/>
    <property type="match status" value="1"/>
</dbReference>
<proteinExistence type="inferred from homology"/>
<keyword evidence="3" id="KW-0547">Nucleotide-binding</keyword>
<dbReference type="PANTHER" id="PTHR43335">
    <property type="entry name" value="ABC TRANSPORTER, ATP-BINDING PROTEIN"/>
    <property type="match status" value="1"/>
</dbReference>
<dbReference type="AlphaFoldDB" id="A0A7M2SN86"/>
<dbReference type="EMBL" id="CP063373">
    <property type="protein sequence ID" value="QOV37734.1"/>
    <property type="molecule type" value="Genomic_DNA"/>
</dbReference>
<dbReference type="Pfam" id="PF00005">
    <property type="entry name" value="ABC_tran"/>
    <property type="match status" value="1"/>
</dbReference>
<accession>A0A7M2SN86</accession>
<dbReference type="Gene3D" id="3.40.50.300">
    <property type="entry name" value="P-loop containing nucleotide triphosphate hydrolases"/>
    <property type="match status" value="1"/>
</dbReference>
<dbReference type="InterPro" id="IPR003439">
    <property type="entry name" value="ABC_transporter-like_ATP-bd"/>
</dbReference>
<evidence type="ECO:0000256" key="4">
    <source>
        <dbReference type="ARBA" id="ARBA00022840"/>
    </source>
</evidence>
<dbReference type="InterPro" id="IPR003593">
    <property type="entry name" value="AAA+_ATPase"/>
</dbReference>
<dbReference type="RefSeq" id="WP_194045038.1">
    <property type="nucleotide sequence ID" value="NZ_CP063373.1"/>
</dbReference>
<evidence type="ECO:0000256" key="3">
    <source>
        <dbReference type="ARBA" id="ARBA00022741"/>
    </source>
</evidence>
<dbReference type="SUPFAM" id="SSF52540">
    <property type="entry name" value="P-loop containing nucleoside triphosphate hydrolases"/>
    <property type="match status" value="1"/>
</dbReference>
<reference evidence="6 7" key="1">
    <citation type="submission" date="2020-10" db="EMBL/GenBank/DDBJ databases">
        <title>Streptomyces ferrugineus complate genome analysis.</title>
        <authorList>
            <person name="Anwar N."/>
        </authorList>
    </citation>
    <scope>NUCLEOTIDE SEQUENCE [LARGE SCALE GENOMIC DNA]</scope>
    <source>
        <strain evidence="6 7">CCTCC AA2014009</strain>
    </source>
</reference>
<keyword evidence="2" id="KW-0813">Transport</keyword>
<dbReference type="PROSITE" id="PS50893">
    <property type="entry name" value="ABC_TRANSPORTER_2"/>
    <property type="match status" value="1"/>
</dbReference>
<feature type="domain" description="ABC transporter" evidence="5">
    <location>
        <begin position="4"/>
        <end position="229"/>
    </location>
</feature>
<dbReference type="PROSITE" id="PS00211">
    <property type="entry name" value="ABC_TRANSPORTER_1"/>
    <property type="match status" value="1"/>
</dbReference>
<dbReference type="Proteomes" id="UP000594205">
    <property type="component" value="Chromosome"/>
</dbReference>
<evidence type="ECO:0000313" key="6">
    <source>
        <dbReference type="EMBL" id="QOV37734.1"/>
    </source>
</evidence>
<gene>
    <name evidence="6" type="ORF">IM697_04745</name>
</gene>
<dbReference type="KEGG" id="sfeu:IM697_04745"/>
<dbReference type="GO" id="GO:0016887">
    <property type="term" value="F:ATP hydrolysis activity"/>
    <property type="evidence" value="ECO:0007669"/>
    <property type="project" value="InterPro"/>
</dbReference>
<name>A0A7M2SN86_9ACTN</name>
<dbReference type="InterPro" id="IPR017871">
    <property type="entry name" value="ABC_transporter-like_CS"/>
</dbReference>
<comment type="similarity">
    <text evidence="1">Belongs to the ABC transporter superfamily.</text>
</comment>
<evidence type="ECO:0000313" key="7">
    <source>
        <dbReference type="Proteomes" id="UP000594205"/>
    </source>
</evidence>
<keyword evidence="4 6" id="KW-0067">ATP-binding</keyword>
<evidence type="ECO:0000256" key="2">
    <source>
        <dbReference type="ARBA" id="ARBA00022448"/>
    </source>
</evidence>
<dbReference type="SMART" id="SM00382">
    <property type="entry name" value="AAA"/>
    <property type="match status" value="1"/>
</dbReference>
<organism evidence="6 7">
    <name type="scientific">Streptomyces ferrugineus</name>
    <dbReference type="NCBI Taxonomy" id="1413221"/>
    <lineage>
        <taxon>Bacteria</taxon>
        <taxon>Bacillati</taxon>
        <taxon>Actinomycetota</taxon>
        <taxon>Actinomycetes</taxon>
        <taxon>Kitasatosporales</taxon>
        <taxon>Streptomycetaceae</taxon>
        <taxon>Streptomyces</taxon>
    </lineage>
</organism>
<protein>
    <submittedName>
        <fullName evidence="6">ABC transporter ATP-binding protein</fullName>
    </submittedName>
</protein>
<dbReference type="InterPro" id="IPR027417">
    <property type="entry name" value="P-loop_NTPase"/>
</dbReference>